<name>A0A1L9NST8_9RHOB</name>
<sequence length="333" mass="37836">MSQFQSEKRLILDYYAALDAADGDAIVDILRSYTANAYTWRAFHPFHLQTDVHEISRLFWQPFRYAITRMQRRMDVLFAGTNFMGDDGSVWVCSMGHLMGLFDAPWLGIQPTQKMVMLRYAEFHKVVDGKIAETAFYFDIPHLMMQAGYSPFKSQTAAHMVQPGPAPHDALLFDDADPAEGQKTMTCINAMISDLGTWQKGLPLEEELALTWHDDMIWWGPAGIGATYTIERYAKQHSGPFRAAFSDRSGTGHIARIAEGHYSGFFGWPNFKARPTGGFLGLPPSDKSCEFRVIDIYRREGDKLKENWIFIDLLHFFNQLDVDILGELKGPTT</sequence>
<evidence type="ECO:0000313" key="2">
    <source>
        <dbReference type="Proteomes" id="UP000184514"/>
    </source>
</evidence>
<dbReference type="InterPro" id="IPR009959">
    <property type="entry name" value="Cyclase_SnoaL-like"/>
</dbReference>
<dbReference type="InterPro" id="IPR032710">
    <property type="entry name" value="NTF2-like_dom_sf"/>
</dbReference>
<keyword evidence="2" id="KW-1185">Reference proteome</keyword>
<dbReference type="PANTHER" id="PTHR38436:SF1">
    <property type="entry name" value="ESTER CYCLASE"/>
    <property type="match status" value="1"/>
</dbReference>
<reference evidence="1 2" key="1">
    <citation type="submission" date="2016-10" db="EMBL/GenBank/DDBJ databases">
        <title>Genome sequence of Planktotalea frisia SH6-1.</title>
        <authorList>
            <person name="Poehlein A."/>
            <person name="Bakenhus I."/>
            <person name="Voget S."/>
            <person name="Brinkhoff T."/>
            <person name="Simon M."/>
        </authorList>
    </citation>
    <scope>NUCLEOTIDE SEQUENCE [LARGE SCALE GENOMIC DNA]</scope>
    <source>
        <strain evidence="1 2">SH6-1</strain>
    </source>
</reference>
<dbReference type="RefSeq" id="WP_072631988.1">
    <property type="nucleotide sequence ID" value="NZ_MLCB01000186.1"/>
</dbReference>
<dbReference type="OrthoDB" id="1948945at2"/>
<protein>
    <submittedName>
        <fullName evidence="1">SnoaL-like domain protein</fullName>
    </submittedName>
</protein>
<proteinExistence type="predicted"/>
<dbReference type="SUPFAM" id="SSF54427">
    <property type="entry name" value="NTF2-like"/>
    <property type="match status" value="2"/>
</dbReference>
<dbReference type="GO" id="GO:0030638">
    <property type="term" value="P:polyketide metabolic process"/>
    <property type="evidence" value="ECO:0007669"/>
    <property type="project" value="InterPro"/>
</dbReference>
<comment type="caution">
    <text evidence="1">The sequence shown here is derived from an EMBL/GenBank/DDBJ whole genome shotgun (WGS) entry which is preliminary data.</text>
</comment>
<dbReference type="STRING" id="696762.PFRI_34230"/>
<accession>A0A1L9NST8</accession>
<dbReference type="Proteomes" id="UP000184514">
    <property type="component" value="Unassembled WGS sequence"/>
</dbReference>
<dbReference type="AlphaFoldDB" id="A0A1L9NST8"/>
<evidence type="ECO:0000313" key="1">
    <source>
        <dbReference type="EMBL" id="OJI92319.1"/>
    </source>
</evidence>
<dbReference type="Pfam" id="PF07366">
    <property type="entry name" value="SnoaL"/>
    <property type="match status" value="1"/>
</dbReference>
<organism evidence="1 2">
    <name type="scientific">Planktotalea frisia</name>
    <dbReference type="NCBI Taxonomy" id="696762"/>
    <lineage>
        <taxon>Bacteria</taxon>
        <taxon>Pseudomonadati</taxon>
        <taxon>Pseudomonadota</taxon>
        <taxon>Alphaproteobacteria</taxon>
        <taxon>Rhodobacterales</taxon>
        <taxon>Paracoccaceae</taxon>
        <taxon>Planktotalea</taxon>
    </lineage>
</organism>
<dbReference type="Gene3D" id="3.10.450.50">
    <property type="match status" value="2"/>
</dbReference>
<dbReference type="EMBL" id="MLCB01000186">
    <property type="protein sequence ID" value="OJI92319.1"/>
    <property type="molecule type" value="Genomic_DNA"/>
</dbReference>
<gene>
    <name evidence="1" type="ORF">PFRI_34230</name>
</gene>
<dbReference type="PANTHER" id="PTHR38436">
    <property type="entry name" value="POLYKETIDE CYCLASE SNOAL-LIKE DOMAIN"/>
    <property type="match status" value="1"/>
</dbReference>